<name>A0A254N3A3_9BURK</name>
<dbReference type="EMBL" id="NISI01000029">
    <property type="protein sequence ID" value="OWQ96469.1"/>
    <property type="molecule type" value="Genomic_DNA"/>
</dbReference>
<dbReference type="Proteomes" id="UP000197446">
    <property type="component" value="Unassembled WGS sequence"/>
</dbReference>
<comment type="caution">
    <text evidence="1">The sequence shown here is derived from an EMBL/GenBank/DDBJ whole genome shotgun (WGS) entry which is preliminary data.</text>
</comment>
<reference evidence="1 2" key="1">
    <citation type="journal article" date="2007" name="Int. J. Syst. Evol. Microbiol.">
        <title>Description of Pelomonas aquatica sp. nov. and Pelomonas puraquae sp. nov., isolated from industrial and haemodialysis water.</title>
        <authorList>
            <person name="Gomila M."/>
            <person name="Bowien B."/>
            <person name="Falsen E."/>
            <person name="Moore E.R."/>
            <person name="Lalucat J."/>
        </authorList>
    </citation>
    <scope>NUCLEOTIDE SEQUENCE [LARGE SCALE GENOMIC DNA]</scope>
    <source>
        <strain evidence="1 2">CCUG 52769</strain>
    </source>
</reference>
<gene>
    <name evidence="1" type="ORF">CDO81_27180</name>
</gene>
<organism evidence="1 2">
    <name type="scientific">Roseateles puraquae</name>
    <dbReference type="NCBI Taxonomy" id="431059"/>
    <lineage>
        <taxon>Bacteria</taxon>
        <taxon>Pseudomonadati</taxon>
        <taxon>Pseudomonadota</taxon>
        <taxon>Betaproteobacteria</taxon>
        <taxon>Burkholderiales</taxon>
        <taxon>Sphaerotilaceae</taxon>
        <taxon>Roseateles</taxon>
    </lineage>
</organism>
<protein>
    <submittedName>
        <fullName evidence="1">Transcriptional regulator</fullName>
    </submittedName>
</protein>
<evidence type="ECO:0000313" key="2">
    <source>
        <dbReference type="Proteomes" id="UP000197446"/>
    </source>
</evidence>
<dbReference type="AlphaFoldDB" id="A0A254N3A3"/>
<evidence type="ECO:0000313" key="1">
    <source>
        <dbReference type="EMBL" id="OWQ96469.1"/>
    </source>
</evidence>
<proteinExistence type="predicted"/>
<sequence length="82" mass="9165">MAQLMRTDEQALARFNQLPDCARVRLPVVRLVFGISAATAWRWSRTGRLPAPAKISGVTFWNVGELRQVLSKLDRGGKAEEV</sequence>
<accession>A0A254N3A3</accession>
<keyword evidence="2" id="KW-1185">Reference proteome</keyword>